<dbReference type="GO" id="GO:0004222">
    <property type="term" value="F:metalloendopeptidase activity"/>
    <property type="evidence" value="ECO:0007669"/>
    <property type="project" value="TreeGrafter"/>
</dbReference>
<organism evidence="6 7">
    <name type="scientific">Ottowia beijingensis</name>
    <dbReference type="NCBI Taxonomy" id="1207057"/>
    <lineage>
        <taxon>Bacteria</taxon>
        <taxon>Pseudomonadati</taxon>
        <taxon>Pseudomonadota</taxon>
        <taxon>Betaproteobacteria</taxon>
        <taxon>Burkholderiales</taxon>
        <taxon>Comamonadaceae</taxon>
        <taxon>Ottowia</taxon>
    </lineage>
</organism>
<sequence>MARSTVLIVTPEQTRSLEVDTRLLAWLRPLLLGLGASTALLAAGLVGLGAQHLTSRADSQQALDERRQEIDALRREVADLKNFTSAEINAKLAALQKSEQMIGDLQTYLQARGVNVKPVSAAPPRGQPNPAAGGPALQAHVGKPVPYTGSFARDAGNLLEVLQSVPLGLPHGGAMSSAFGERPNPFTGRGSESHGGLDFKGTTGEPVQATASGKVVFAGWQGGYGNVVQVAHAHGYTTLYAHLSRIDVERGQPVTAGDTVGLLGSTGRSTGPHLHYEVQRRGERLDPEQFLALNDAAASNP</sequence>
<dbReference type="FunFam" id="2.70.70.10:FF:000006">
    <property type="entry name" value="M23 family peptidase"/>
    <property type="match status" value="1"/>
</dbReference>
<dbReference type="SUPFAM" id="SSF51261">
    <property type="entry name" value="Duplicated hybrid motif"/>
    <property type="match status" value="1"/>
</dbReference>
<dbReference type="PANTHER" id="PTHR21666:SF289">
    <property type="entry name" value="L-ALA--D-GLU ENDOPEPTIDASE"/>
    <property type="match status" value="1"/>
</dbReference>
<dbReference type="InterPro" id="IPR050570">
    <property type="entry name" value="Cell_wall_metabolism_enzyme"/>
</dbReference>
<gene>
    <name evidence="6" type="ORF">H0I39_16430</name>
</gene>
<dbReference type="Pfam" id="PF01551">
    <property type="entry name" value="Peptidase_M23"/>
    <property type="match status" value="1"/>
</dbReference>
<keyword evidence="7" id="KW-1185">Reference proteome</keyword>
<keyword evidence="2" id="KW-0175">Coiled coil</keyword>
<feature type="domain" description="M23ase beta-sheet core" evidence="5">
    <location>
        <begin position="193"/>
        <end position="287"/>
    </location>
</feature>
<proteinExistence type="predicted"/>
<name>A0A853IQP9_9BURK</name>
<dbReference type="InterPro" id="IPR016047">
    <property type="entry name" value="M23ase_b-sheet_dom"/>
</dbReference>
<dbReference type="RefSeq" id="WP_180551203.1">
    <property type="nucleotide sequence ID" value="NZ_JACCKX010000001.1"/>
</dbReference>
<feature type="transmembrane region" description="Helical" evidence="4">
    <location>
        <begin position="30"/>
        <end position="50"/>
    </location>
</feature>
<dbReference type="Proteomes" id="UP000589716">
    <property type="component" value="Unassembled WGS sequence"/>
</dbReference>
<feature type="region of interest" description="Disordered" evidence="3">
    <location>
        <begin position="183"/>
        <end position="205"/>
    </location>
</feature>
<dbReference type="InterPro" id="IPR011055">
    <property type="entry name" value="Dup_hybrid_motif"/>
</dbReference>
<keyword evidence="1" id="KW-0732">Signal</keyword>
<accession>A0A853IQP9</accession>
<dbReference type="PANTHER" id="PTHR21666">
    <property type="entry name" value="PEPTIDASE-RELATED"/>
    <property type="match status" value="1"/>
</dbReference>
<evidence type="ECO:0000259" key="5">
    <source>
        <dbReference type="Pfam" id="PF01551"/>
    </source>
</evidence>
<evidence type="ECO:0000313" key="7">
    <source>
        <dbReference type="Proteomes" id="UP000589716"/>
    </source>
</evidence>
<dbReference type="CDD" id="cd12797">
    <property type="entry name" value="M23_peptidase"/>
    <property type="match status" value="1"/>
</dbReference>
<keyword evidence="4" id="KW-0472">Membrane</keyword>
<reference evidence="6 7" key="1">
    <citation type="submission" date="2020-07" db="EMBL/GenBank/DDBJ databases">
        <authorList>
            <person name="Maaloum M."/>
        </authorList>
    </citation>
    <scope>NUCLEOTIDE SEQUENCE [LARGE SCALE GENOMIC DNA]</scope>
    <source>
        <strain evidence="6 7">GCS-AN-3</strain>
    </source>
</reference>
<keyword evidence="4" id="KW-1133">Transmembrane helix</keyword>
<evidence type="ECO:0000256" key="3">
    <source>
        <dbReference type="SAM" id="MobiDB-lite"/>
    </source>
</evidence>
<evidence type="ECO:0000256" key="4">
    <source>
        <dbReference type="SAM" id="Phobius"/>
    </source>
</evidence>
<dbReference type="AlphaFoldDB" id="A0A853IQP9"/>
<keyword evidence="4" id="KW-0812">Transmembrane</keyword>
<evidence type="ECO:0000256" key="2">
    <source>
        <dbReference type="SAM" id="Coils"/>
    </source>
</evidence>
<feature type="coiled-coil region" evidence="2">
    <location>
        <begin position="56"/>
        <end position="83"/>
    </location>
</feature>
<protein>
    <submittedName>
        <fullName evidence="6">M23 family metallopeptidase</fullName>
    </submittedName>
</protein>
<comment type="caution">
    <text evidence="6">The sequence shown here is derived from an EMBL/GenBank/DDBJ whole genome shotgun (WGS) entry which is preliminary data.</text>
</comment>
<dbReference type="Gene3D" id="2.70.70.10">
    <property type="entry name" value="Glucose Permease (Domain IIA)"/>
    <property type="match status" value="1"/>
</dbReference>
<dbReference type="EMBL" id="JACCKX010000001">
    <property type="protein sequence ID" value="NZA02923.1"/>
    <property type="molecule type" value="Genomic_DNA"/>
</dbReference>
<evidence type="ECO:0000256" key="1">
    <source>
        <dbReference type="ARBA" id="ARBA00022729"/>
    </source>
</evidence>
<evidence type="ECO:0000313" key="6">
    <source>
        <dbReference type="EMBL" id="NZA02923.1"/>
    </source>
</evidence>